<dbReference type="PANTHER" id="PTHR43194:SF2">
    <property type="entry name" value="PEROXISOMAL MEMBRANE PROTEIN LPX1"/>
    <property type="match status" value="1"/>
</dbReference>
<keyword evidence="3" id="KW-0378">Hydrolase</keyword>
<dbReference type="InterPro" id="IPR050228">
    <property type="entry name" value="Carboxylesterase_BioH"/>
</dbReference>
<dbReference type="PANTHER" id="PTHR43194">
    <property type="entry name" value="HYDROLASE ALPHA/BETA FOLD FAMILY"/>
    <property type="match status" value="1"/>
</dbReference>
<accession>A0A9E2W9I9</accession>
<feature type="signal peptide" evidence="1">
    <location>
        <begin position="1"/>
        <end position="20"/>
    </location>
</feature>
<proteinExistence type="predicted"/>
<dbReference type="Proteomes" id="UP000812270">
    <property type="component" value="Unassembled WGS sequence"/>
</dbReference>
<keyword evidence="4" id="KW-1185">Reference proteome</keyword>
<dbReference type="InterPro" id="IPR000073">
    <property type="entry name" value="AB_hydrolase_1"/>
</dbReference>
<sequence length="266" mass="29862">MKFIFSAIVFTLLLFSAAFAQKVDSGYFKSFDSTRIYYEVHGSGYPIVMVHGFVVNGNSWKRSSLFTDLMQKGYKIITMDLRGNGKSDKPKNDSAYMNDAEAKDIMALLDYLHINLYHLIGYSRGSIISTRLMVKDKRVDKVVLGGMGAEFTNPQWPRRVLFYRTLNGDTLPPSLEGFMKFAKQTGLDTKVLALIQKYQPSTSEEELARCKNKVMVICGDEDKDNGDGRELAKLIPGATFVEVPGVHNTTMQTKAFSNAVISFLEK</sequence>
<evidence type="ECO:0000313" key="4">
    <source>
        <dbReference type="Proteomes" id="UP000812270"/>
    </source>
</evidence>
<feature type="chain" id="PRO_5039314980" evidence="1">
    <location>
        <begin position="21"/>
        <end position="266"/>
    </location>
</feature>
<gene>
    <name evidence="3" type="ORF">KTO63_23350</name>
</gene>
<dbReference type="AlphaFoldDB" id="A0A9E2W9I9"/>
<keyword evidence="1" id="KW-0732">Signal</keyword>
<dbReference type="EMBL" id="JAHSPG010000017">
    <property type="protein sequence ID" value="MBV4360121.1"/>
    <property type="molecule type" value="Genomic_DNA"/>
</dbReference>
<dbReference type="RefSeq" id="WP_217794390.1">
    <property type="nucleotide sequence ID" value="NZ_JAHSPG010000017.1"/>
</dbReference>
<reference evidence="3" key="1">
    <citation type="submission" date="2021-06" db="EMBL/GenBank/DDBJ databases">
        <authorList>
            <person name="Huq M.A."/>
        </authorList>
    </citation>
    <scope>NUCLEOTIDE SEQUENCE</scope>
    <source>
        <strain evidence="3">MAH-26</strain>
    </source>
</reference>
<protein>
    <submittedName>
        <fullName evidence="3">Alpha/beta hydrolase</fullName>
    </submittedName>
</protein>
<name>A0A9E2W9I9_9BACT</name>
<evidence type="ECO:0000256" key="1">
    <source>
        <dbReference type="SAM" id="SignalP"/>
    </source>
</evidence>
<dbReference type="Pfam" id="PF00561">
    <property type="entry name" value="Abhydrolase_1"/>
    <property type="match status" value="1"/>
</dbReference>
<dbReference type="GO" id="GO:0016787">
    <property type="term" value="F:hydrolase activity"/>
    <property type="evidence" value="ECO:0007669"/>
    <property type="project" value="UniProtKB-KW"/>
</dbReference>
<evidence type="ECO:0000313" key="3">
    <source>
        <dbReference type="EMBL" id="MBV4360121.1"/>
    </source>
</evidence>
<comment type="caution">
    <text evidence="3">The sequence shown here is derived from an EMBL/GenBank/DDBJ whole genome shotgun (WGS) entry which is preliminary data.</text>
</comment>
<evidence type="ECO:0000259" key="2">
    <source>
        <dbReference type="Pfam" id="PF00561"/>
    </source>
</evidence>
<organism evidence="3 4">
    <name type="scientific">Pinibacter aurantiacus</name>
    <dbReference type="NCBI Taxonomy" id="2851599"/>
    <lineage>
        <taxon>Bacteria</taxon>
        <taxon>Pseudomonadati</taxon>
        <taxon>Bacteroidota</taxon>
        <taxon>Chitinophagia</taxon>
        <taxon>Chitinophagales</taxon>
        <taxon>Chitinophagaceae</taxon>
        <taxon>Pinibacter</taxon>
    </lineage>
</organism>
<feature type="domain" description="AB hydrolase-1" evidence="2">
    <location>
        <begin position="45"/>
        <end position="147"/>
    </location>
</feature>